<accession>A0A653E9I1</accession>
<gene>
    <name evidence="3" type="ORF">PMYSY11_3632</name>
</gene>
<dbReference type="EMBL" id="LR215729">
    <property type="protein sequence ID" value="VEV98676.1"/>
    <property type="molecule type" value="Genomic_DNA"/>
</dbReference>
<organism evidence="3">
    <name type="scientific">Pseudomonas marincola</name>
    <dbReference type="NCBI Taxonomy" id="437900"/>
    <lineage>
        <taxon>Bacteria</taxon>
        <taxon>Pseudomonadati</taxon>
        <taxon>Pseudomonadota</taxon>
        <taxon>Gammaproteobacteria</taxon>
        <taxon>Pseudomonadales</taxon>
        <taxon>Pseudomonadaceae</taxon>
        <taxon>Pseudomonas</taxon>
    </lineage>
</organism>
<proteinExistence type="predicted"/>
<feature type="coiled-coil region" evidence="1">
    <location>
        <begin position="50"/>
        <end position="112"/>
    </location>
</feature>
<feature type="signal peptide" evidence="2">
    <location>
        <begin position="1"/>
        <end position="19"/>
    </location>
</feature>
<evidence type="ECO:0000256" key="1">
    <source>
        <dbReference type="SAM" id="Coils"/>
    </source>
</evidence>
<keyword evidence="1" id="KW-0175">Coiled coil</keyword>
<dbReference type="Gene3D" id="1.20.1270.390">
    <property type="match status" value="1"/>
</dbReference>
<dbReference type="AlphaFoldDB" id="A0A653E9I1"/>
<name>A0A653E9I1_9PSED</name>
<evidence type="ECO:0000313" key="3">
    <source>
        <dbReference type="EMBL" id="VEV98676.1"/>
    </source>
</evidence>
<feature type="chain" id="PRO_5025026410" evidence="2">
    <location>
        <begin position="20"/>
        <end position="117"/>
    </location>
</feature>
<keyword evidence="2" id="KW-0732">Signal</keyword>
<evidence type="ECO:0000256" key="2">
    <source>
        <dbReference type="SAM" id="SignalP"/>
    </source>
</evidence>
<sequence>MINKLSCSAVLLLAMAGCASDPQPTEQLQLTAQSIAQAKAVGATTDIESLKQAEAKLQLADQAVAQQQFKEARMLAEQAELDAREAEADYLVGQSEVRLQELNKQINRLRTQLRAQQ</sequence>
<reference evidence="3" key="1">
    <citation type="submission" date="2019-02" db="EMBL/GenBank/DDBJ databases">
        <authorList>
            <consortium name="Genoscope - CEA"/>
            <person name="William W."/>
        </authorList>
    </citation>
    <scope>NUCLEOTIDE SEQUENCE [LARGE SCALE GENOMIC DNA]</scope>
    <source>
        <strain evidence="3">YSy11</strain>
    </source>
</reference>
<dbReference type="PROSITE" id="PS51257">
    <property type="entry name" value="PROKAR_LIPOPROTEIN"/>
    <property type="match status" value="1"/>
</dbReference>
<protein>
    <submittedName>
        <fullName evidence="3">Uncharacterized protein</fullName>
    </submittedName>
</protein>